<dbReference type="EMBL" id="JANRMI010000001">
    <property type="protein sequence ID" value="MDG0815167.1"/>
    <property type="molecule type" value="Genomic_DNA"/>
</dbReference>
<comment type="caution">
    <text evidence="1">The sequence shown here is derived from an EMBL/GenBank/DDBJ whole genome shotgun (WGS) entry which is preliminary data.</text>
</comment>
<sequence>MGYVLYESGKKVGELEDWKLIQHPAEVKNVLGKEFVSRKPYDECSFTSPKPVNRKGKFSVIQDKKTEFVLEATSIKNGTIVIATVLEKKKI</sequence>
<proteinExistence type="predicted"/>
<dbReference type="Proteomes" id="UP001152321">
    <property type="component" value="Unassembled WGS sequence"/>
</dbReference>
<dbReference type="RefSeq" id="WP_277576643.1">
    <property type="nucleotide sequence ID" value="NZ_JANRMI010000001.1"/>
</dbReference>
<organism evidence="1 2">
    <name type="scientific">Bdellovibrio svalbardensis</name>
    <dbReference type="NCBI Taxonomy" id="2972972"/>
    <lineage>
        <taxon>Bacteria</taxon>
        <taxon>Pseudomonadati</taxon>
        <taxon>Bdellovibrionota</taxon>
        <taxon>Bdellovibrionia</taxon>
        <taxon>Bdellovibrionales</taxon>
        <taxon>Pseudobdellovibrionaceae</taxon>
        <taxon>Bdellovibrio</taxon>
    </lineage>
</organism>
<reference evidence="1" key="1">
    <citation type="submission" date="2022-08" db="EMBL/GenBank/DDBJ databases">
        <title>Novel Bdellovibrio Species Isolated from Svalbard: Designation Bdellovibrio svalbardensis.</title>
        <authorList>
            <person name="Mitchell R.J."/>
            <person name="Choi S.Y."/>
        </authorList>
    </citation>
    <scope>NUCLEOTIDE SEQUENCE</scope>
    <source>
        <strain evidence="1">PAP01</strain>
    </source>
</reference>
<protein>
    <recommendedName>
        <fullName evidence="3">DUF4258 domain-containing protein</fullName>
    </recommendedName>
</protein>
<keyword evidence="2" id="KW-1185">Reference proteome</keyword>
<gene>
    <name evidence="1" type="ORF">NWE73_02260</name>
</gene>
<evidence type="ECO:0000313" key="1">
    <source>
        <dbReference type="EMBL" id="MDG0815167.1"/>
    </source>
</evidence>
<name>A0ABT6DEA7_9BACT</name>
<evidence type="ECO:0008006" key="3">
    <source>
        <dbReference type="Google" id="ProtNLM"/>
    </source>
</evidence>
<evidence type="ECO:0000313" key="2">
    <source>
        <dbReference type="Proteomes" id="UP001152321"/>
    </source>
</evidence>
<accession>A0ABT6DEA7</accession>